<feature type="domain" description="DUF2059" evidence="2">
    <location>
        <begin position="115"/>
        <end position="171"/>
    </location>
</feature>
<accession>A0A7V8NNT8</accession>
<evidence type="ECO:0000313" key="3">
    <source>
        <dbReference type="EMBL" id="MBA0084784.1"/>
    </source>
</evidence>
<comment type="caution">
    <text evidence="3">The sequence shown here is derived from an EMBL/GenBank/DDBJ whole genome shotgun (WGS) entry which is preliminary data.</text>
</comment>
<reference evidence="3" key="1">
    <citation type="submission" date="2020-06" db="EMBL/GenBank/DDBJ databases">
        <title>Legume-microbial interactions unlock mineral nutrients during tropical forest succession.</title>
        <authorList>
            <person name="Epihov D.Z."/>
        </authorList>
    </citation>
    <scope>NUCLEOTIDE SEQUENCE [LARGE SCALE GENOMIC DNA]</scope>
    <source>
        <strain evidence="3">Pan2503</strain>
    </source>
</reference>
<feature type="compositionally biased region" description="Low complexity" evidence="1">
    <location>
        <begin position="190"/>
        <end position="203"/>
    </location>
</feature>
<dbReference type="Proteomes" id="UP000567293">
    <property type="component" value="Unassembled WGS sequence"/>
</dbReference>
<evidence type="ECO:0000259" key="2">
    <source>
        <dbReference type="Pfam" id="PF09832"/>
    </source>
</evidence>
<organism evidence="3 4">
    <name type="scientific">Candidatus Acidiferrum panamense</name>
    <dbReference type="NCBI Taxonomy" id="2741543"/>
    <lineage>
        <taxon>Bacteria</taxon>
        <taxon>Pseudomonadati</taxon>
        <taxon>Acidobacteriota</taxon>
        <taxon>Terriglobia</taxon>
        <taxon>Candidatus Acidiferrales</taxon>
        <taxon>Candidatus Acidiferrum</taxon>
    </lineage>
</organism>
<dbReference type="EMBL" id="JACDQQ010000713">
    <property type="protein sequence ID" value="MBA0084784.1"/>
    <property type="molecule type" value="Genomic_DNA"/>
</dbReference>
<sequence length="217" mass="23353">MKALLALTVIYIGTFFAVIQGSSQHSVKAAQQASASVSGGTAAAQSNVSIDPLKEADIRSLMELLGARDLVGEGASNAIEQARERLRSTVPNNDTGQAFVNTFTTSYRKKFDADQVTDELASIYDKHFTEDEIKGLLQFYGSPLGQKVAMEMPKIGRETQAAVRVASGKAAREALAEAKQENPGVGQAARLGMGQGRWQQRRGQATHEQTAQQQDPE</sequence>
<dbReference type="AlphaFoldDB" id="A0A7V8NNT8"/>
<feature type="compositionally biased region" description="Polar residues" evidence="1">
    <location>
        <begin position="206"/>
        <end position="217"/>
    </location>
</feature>
<protein>
    <submittedName>
        <fullName evidence="3">DUF2059 domain-containing protein</fullName>
    </submittedName>
</protein>
<proteinExistence type="predicted"/>
<evidence type="ECO:0000313" key="4">
    <source>
        <dbReference type="Proteomes" id="UP000567293"/>
    </source>
</evidence>
<evidence type="ECO:0000256" key="1">
    <source>
        <dbReference type="SAM" id="MobiDB-lite"/>
    </source>
</evidence>
<dbReference type="Pfam" id="PF09832">
    <property type="entry name" value="DUF2059"/>
    <property type="match status" value="1"/>
</dbReference>
<feature type="region of interest" description="Disordered" evidence="1">
    <location>
        <begin position="174"/>
        <end position="217"/>
    </location>
</feature>
<dbReference type="InterPro" id="IPR018637">
    <property type="entry name" value="DUF2059"/>
</dbReference>
<keyword evidence="4" id="KW-1185">Reference proteome</keyword>
<name>A0A7V8NNT8_9BACT</name>
<gene>
    <name evidence="3" type="ORF">HRJ53_07305</name>
</gene>